<feature type="compositionally biased region" description="Basic and acidic residues" evidence="1">
    <location>
        <begin position="90"/>
        <end position="101"/>
    </location>
</feature>
<organism evidence="2 3">
    <name type="scientific">Perkinsus olseni</name>
    <name type="common">Perkinsus atlanticus</name>
    <dbReference type="NCBI Taxonomy" id="32597"/>
    <lineage>
        <taxon>Eukaryota</taxon>
        <taxon>Sar</taxon>
        <taxon>Alveolata</taxon>
        <taxon>Perkinsozoa</taxon>
        <taxon>Perkinsea</taxon>
        <taxon>Perkinsida</taxon>
        <taxon>Perkinsidae</taxon>
        <taxon>Perkinsus</taxon>
    </lineage>
</organism>
<dbReference type="Proteomes" id="UP000574390">
    <property type="component" value="Unassembled WGS sequence"/>
</dbReference>
<comment type="caution">
    <text evidence="2">The sequence shown here is derived from an EMBL/GenBank/DDBJ whole genome shotgun (WGS) entry which is preliminary data.</text>
</comment>
<feature type="compositionally biased region" description="Basic and acidic residues" evidence="1">
    <location>
        <begin position="38"/>
        <end position="48"/>
    </location>
</feature>
<proteinExistence type="predicted"/>
<evidence type="ECO:0000313" key="2">
    <source>
        <dbReference type="EMBL" id="KAF4720237.1"/>
    </source>
</evidence>
<feature type="non-terminal residue" evidence="2">
    <location>
        <position position="1"/>
    </location>
</feature>
<evidence type="ECO:0000256" key="1">
    <source>
        <dbReference type="SAM" id="MobiDB-lite"/>
    </source>
</evidence>
<feature type="region of interest" description="Disordered" evidence="1">
    <location>
        <begin position="33"/>
        <end position="101"/>
    </location>
</feature>
<protein>
    <submittedName>
        <fullName evidence="2">Uncharacterized protein</fullName>
    </submittedName>
</protein>
<feature type="non-terminal residue" evidence="2">
    <location>
        <position position="122"/>
    </location>
</feature>
<accession>A0A7J6RII0</accession>
<sequence length="122" mass="13414">PGQGGGGSVRPTAVTYKNLISLLLPTAQEYHNMRKRKQTEETADRMEGDGQSMTAAARPRPAVAALDTELDWQPGIRTHSPRTPTPPTLHFREKKGDEGDSRVFTTAALRQSLSDRTSESLR</sequence>
<feature type="compositionally biased region" description="Low complexity" evidence="1">
    <location>
        <begin position="55"/>
        <end position="65"/>
    </location>
</feature>
<dbReference type="EMBL" id="JABANM010022024">
    <property type="protein sequence ID" value="KAF4720237.1"/>
    <property type="molecule type" value="Genomic_DNA"/>
</dbReference>
<reference evidence="2 3" key="1">
    <citation type="submission" date="2020-04" db="EMBL/GenBank/DDBJ databases">
        <title>Perkinsus olseni comparative genomics.</title>
        <authorList>
            <person name="Bogema D.R."/>
        </authorList>
    </citation>
    <scope>NUCLEOTIDE SEQUENCE [LARGE SCALE GENOMIC DNA]</scope>
    <source>
        <strain evidence="2">ATCC PRA-205</strain>
    </source>
</reference>
<dbReference type="AlphaFoldDB" id="A0A7J6RII0"/>
<evidence type="ECO:0000313" key="3">
    <source>
        <dbReference type="Proteomes" id="UP000574390"/>
    </source>
</evidence>
<gene>
    <name evidence="2" type="ORF">FOZ62_018825</name>
</gene>
<name>A0A7J6RII0_PEROL</name>